<dbReference type="Proteomes" id="UP000265691">
    <property type="component" value="Unassembled WGS sequence"/>
</dbReference>
<evidence type="ECO:0008006" key="4">
    <source>
        <dbReference type="Google" id="ProtNLM"/>
    </source>
</evidence>
<dbReference type="Pfam" id="PF04279">
    <property type="entry name" value="IspA"/>
    <property type="match status" value="1"/>
</dbReference>
<keyword evidence="1" id="KW-0812">Transmembrane</keyword>
<sequence>MKKQISSFMEFAGLIVFFLIYKFAPQEYALRAASIFLLIFSIIQILYFKLLKLKVPRSMLFINGLSIAFAIPTIYFNDFQYIRIKLLVIKAIFFIVPFVFVLFGKNFQQLVFGDLAGIKELTNHEFKVVNWWFIIVSGVSLLITLYAYFNLSDDAFLELKTFWLPAVGALYIIPIFYYLMKKDLNKKP</sequence>
<keyword evidence="1" id="KW-0472">Membrane</keyword>
<keyword evidence="1" id="KW-1133">Transmembrane helix</keyword>
<comment type="caution">
    <text evidence="2">The sequence shown here is derived from an EMBL/GenBank/DDBJ whole genome shotgun (WGS) entry which is preliminary data.</text>
</comment>
<feature type="transmembrane region" description="Helical" evidence="1">
    <location>
        <begin position="7"/>
        <end position="24"/>
    </location>
</feature>
<accession>A0A3A1YBY9</accession>
<evidence type="ECO:0000313" key="2">
    <source>
        <dbReference type="EMBL" id="RIY33734.1"/>
    </source>
</evidence>
<reference evidence="2 3" key="1">
    <citation type="submission" date="2017-08" db="EMBL/GenBank/DDBJ databases">
        <title>Reclassification of Bisgaard taxon 37 and 44.</title>
        <authorList>
            <person name="Christensen H."/>
        </authorList>
    </citation>
    <scope>NUCLEOTIDE SEQUENCE [LARGE SCALE GENOMIC DNA]</scope>
    <source>
        <strain evidence="2 3">B96_3</strain>
    </source>
</reference>
<dbReference type="OrthoDB" id="5676748at2"/>
<keyword evidence="3" id="KW-1185">Reference proteome</keyword>
<dbReference type="EMBL" id="NRHC01000026">
    <property type="protein sequence ID" value="RIY33734.1"/>
    <property type="molecule type" value="Genomic_DNA"/>
</dbReference>
<proteinExistence type="predicted"/>
<feature type="transmembrane region" description="Helical" evidence="1">
    <location>
        <begin position="128"/>
        <end position="149"/>
    </location>
</feature>
<dbReference type="InterPro" id="IPR006008">
    <property type="entry name" value="YciB"/>
</dbReference>
<feature type="transmembrane region" description="Helical" evidence="1">
    <location>
        <begin position="82"/>
        <end position="103"/>
    </location>
</feature>
<gene>
    <name evidence="2" type="ORF">CKF54_02335</name>
</gene>
<protein>
    <recommendedName>
        <fullName evidence="4">Intracellular septation protein A</fullName>
    </recommendedName>
</protein>
<feature type="transmembrane region" description="Helical" evidence="1">
    <location>
        <begin position="30"/>
        <end position="48"/>
    </location>
</feature>
<feature type="transmembrane region" description="Helical" evidence="1">
    <location>
        <begin position="60"/>
        <end position="76"/>
    </location>
</feature>
<name>A0A3A1YBY9_9GAMM</name>
<dbReference type="AlphaFoldDB" id="A0A3A1YBY9"/>
<organism evidence="2 3">
    <name type="scientific">Psittacicella hinzii</name>
    <dbReference type="NCBI Taxonomy" id="2028575"/>
    <lineage>
        <taxon>Bacteria</taxon>
        <taxon>Pseudomonadati</taxon>
        <taxon>Pseudomonadota</taxon>
        <taxon>Gammaproteobacteria</taxon>
        <taxon>Pasteurellales</taxon>
        <taxon>Psittacicellaceae</taxon>
        <taxon>Psittacicella</taxon>
    </lineage>
</organism>
<feature type="transmembrane region" description="Helical" evidence="1">
    <location>
        <begin position="161"/>
        <end position="180"/>
    </location>
</feature>
<evidence type="ECO:0000256" key="1">
    <source>
        <dbReference type="SAM" id="Phobius"/>
    </source>
</evidence>
<evidence type="ECO:0000313" key="3">
    <source>
        <dbReference type="Proteomes" id="UP000265691"/>
    </source>
</evidence>
<dbReference type="GO" id="GO:0016020">
    <property type="term" value="C:membrane"/>
    <property type="evidence" value="ECO:0007669"/>
    <property type="project" value="InterPro"/>
</dbReference>